<accession>A0A5N5SQL3</accession>
<keyword evidence="4" id="KW-1015">Disulfide bond</keyword>
<dbReference type="GO" id="GO:0009966">
    <property type="term" value="P:regulation of signal transduction"/>
    <property type="evidence" value="ECO:0007669"/>
    <property type="project" value="TreeGrafter"/>
</dbReference>
<dbReference type="InterPro" id="IPR009030">
    <property type="entry name" value="Growth_fac_rcpt_cys_sf"/>
</dbReference>
<protein>
    <submittedName>
        <fullName evidence="7">Single insulin-like growth factor-binding domain protein-2</fullName>
    </submittedName>
</protein>
<dbReference type="PANTHER" id="PTHR14186">
    <property type="entry name" value="INSULIN-LIKE GROWTH FACTOR BINDING PROTEIN-RELATED"/>
    <property type="match status" value="1"/>
</dbReference>
<evidence type="ECO:0000256" key="1">
    <source>
        <dbReference type="ARBA" id="ARBA00004613"/>
    </source>
</evidence>
<keyword evidence="2" id="KW-0964">Secreted</keyword>
<evidence type="ECO:0000256" key="2">
    <source>
        <dbReference type="ARBA" id="ARBA00022525"/>
    </source>
</evidence>
<evidence type="ECO:0000259" key="6">
    <source>
        <dbReference type="PROSITE" id="PS51323"/>
    </source>
</evidence>
<sequence length="112" mass="12575">MTTVKVFILAVLFINIGEIISLSCYCKSEACKVLTDKDCPFGVGMDACHCCHECKKGPGEKCGGLFNLDGICGDGLVCHRRKKTEKILSISMEYVCRNKKEIKFYFYVLIFN</sequence>
<evidence type="ECO:0000313" key="8">
    <source>
        <dbReference type="Proteomes" id="UP000326759"/>
    </source>
</evidence>
<dbReference type="PROSITE" id="PS51323">
    <property type="entry name" value="IGFBP_N_2"/>
    <property type="match status" value="1"/>
</dbReference>
<dbReference type="GO" id="GO:0005520">
    <property type="term" value="F:insulin-like growth factor binding"/>
    <property type="evidence" value="ECO:0007669"/>
    <property type="project" value="InterPro"/>
</dbReference>
<dbReference type="Gene3D" id="4.10.40.20">
    <property type="match status" value="1"/>
</dbReference>
<evidence type="ECO:0000256" key="3">
    <source>
        <dbReference type="ARBA" id="ARBA00022729"/>
    </source>
</evidence>
<comment type="caution">
    <text evidence="7">The sequence shown here is derived from an EMBL/GenBank/DDBJ whole genome shotgun (WGS) entry which is preliminary data.</text>
</comment>
<name>A0A5N5SQL3_9CRUS</name>
<feature type="chain" id="PRO_5024440216" evidence="5">
    <location>
        <begin position="22"/>
        <end position="112"/>
    </location>
</feature>
<dbReference type="AlphaFoldDB" id="A0A5N5SQL3"/>
<proteinExistence type="predicted"/>
<organism evidence="7 8">
    <name type="scientific">Armadillidium nasatum</name>
    <dbReference type="NCBI Taxonomy" id="96803"/>
    <lineage>
        <taxon>Eukaryota</taxon>
        <taxon>Metazoa</taxon>
        <taxon>Ecdysozoa</taxon>
        <taxon>Arthropoda</taxon>
        <taxon>Crustacea</taxon>
        <taxon>Multicrustacea</taxon>
        <taxon>Malacostraca</taxon>
        <taxon>Eumalacostraca</taxon>
        <taxon>Peracarida</taxon>
        <taxon>Isopoda</taxon>
        <taxon>Oniscidea</taxon>
        <taxon>Crinocheta</taxon>
        <taxon>Armadillidiidae</taxon>
        <taxon>Armadillidium</taxon>
    </lineage>
</organism>
<evidence type="ECO:0000313" key="7">
    <source>
        <dbReference type="EMBL" id="KAB7496425.1"/>
    </source>
</evidence>
<gene>
    <name evidence="7" type="primary">SIBD2_2</name>
    <name evidence="7" type="ORF">Anas_11798</name>
</gene>
<dbReference type="InterPro" id="IPR011390">
    <property type="entry name" value="IGFBP_rP_mac25"/>
</dbReference>
<dbReference type="GO" id="GO:0005576">
    <property type="term" value="C:extracellular region"/>
    <property type="evidence" value="ECO:0007669"/>
    <property type="project" value="UniProtKB-SubCell"/>
</dbReference>
<feature type="domain" description="IGFBP N-terminal" evidence="6">
    <location>
        <begin position="20"/>
        <end position="99"/>
    </location>
</feature>
<keyword evidence="3 5" id="KW-0732">Signal</keyword>
<keyword evidence="8" id="KW-1185">Reference proteome</keyword>
<dbReference type="SUPFAM" id="SSF57184">
    <property type="entry name" value="Growth factor receptor domain"/>
    <property type="match status" value="1"/>
</dbReference>
<evidence type="ECO:0000256" key="5">
    <source>
        <dbReference type="SAM" id="SignalP"/>
    </source>
</evidence>
<dbReference type="PANTHER" id="PTHR14186:SF20">
    <property type="entry name" value="CYSTEINE-RICH MOTOR NEURON 1 PROTEIN-LIKE"/>
    <property type="match status" value="1"/>
</dbReference>
<feature type="signal peptide" evidence="5">
    <location>
        <begin position="1"/>
        <end position="21"/>
    </location>
</feature>
<dbReference type="InterPro" id="IPR000867">
    <property type="entry name" value="IGFBP-like"/>
</dbReference>
<evidence type="ECO:0000256" key="4">
    <source>
        <dbReference type="ARBA" id="ARBA00023157"/>
    </source>
</evidence>
<reference evidence="7 8" key="1">
    <citation type="journal article" date="2019" name="PLoS Biol.">
        <title>Sex chromosomes control vertical transmission of feminizing Wolbachia symbionts in an isopod.</title>
        <authorList>
            <person name="Becking T."/>
            <person name="Chebbi M.A."/>
            <person name="Giraud I."/>
            <person name="Moumen B."/>
            <person name="Laverre T."/>
            <person name="Caubet Y."/>
            <person name="Peccoud J."/>
            <person name="Gilbert C."/>
            <person name="Cordaux R."/>
        </authorList>
    </citation>
    <scope>NUCLEOTIDE SEQUENCE [LARGE SCALE GENOMIC DNA]</scope>
    <source>
        <strain evidence="7">ANa2</strain>
        <tissue evidence="7">Whole body excluding digestive tract and cuticle</tissue>
    </source>
</reference>
<dbReference type="Proteomes" id="UP000326759">
    <property type="component" value="Unassembled WGS sequence"/>
</dbReference>
<comment type="subcellular location">
    <subcellularLocation>
        <location evidence="1">Secreted</location>
    </subcellularLocation>
</comment>
<dbReference type="EMBL" id="SEYY01021373">
    <property type="protein sequence ID" value="KAB7496425.1"/>
    <property type="molecule type" value="Genomic_DNA"/>
</dbReference>
<dbReference type="GO" id="GO:0001558">
    <property type="term" value="P:regulation of cell growth"/>
    <property type="evidence" value="ECO:0007669"/>
    <property type="project" value="InterPro"/>
</dbReference>